<evidence type="ECO:0000313" key="5">
    <source>
        <dbReference type="Proteomes" id="UP001279734"/>
    </source>
</evidence>
<dbReference type="GO" id="GO:0003729">
    <property type="term" value="F:mRNA binding"/>
    <property type="evidence" value="ECO:0007669"/>
    <property type="project" value="TreeGrafter"/>
</dbReference>
<dbReference type="EMBL" id="BSYO01000039">
    <property type="protein sequence ID" value="GMH30802.1"/>
    <property type="molecule type" value="Genomic_DNA"/>
</dbReference>
<dbReference type="AlphaFoldDB" id="A0AAD3TJV0"/>
<comment type="caution">
    <text evidence="4">The sequence shown here is derived from an EMBL/GenBank/DDBJ whole genome shotgun (WGS) entry which is preliminary data.</text>
</comment>
<keyword evidence="5" id="KW-1185">Reference proteome</keyword>
<name>A0AAD3TJV0_NEPGR</name>
<accession>A0AAD3TJV0</accession>
<evidence type="ECO:0000256" key="1">
    <source>
        <dbReference type="ARBA" id="ARBA00007626"/>
    </source>
</evidence>
<dbReference type="NCBIfam" id="TIGR00756">
    <property type="entry name" value="PPR"/>
    <property type="match status" value="1"/>
</dbReference>
<comment type="similarity">
    <text evidence="1">Belongs to the PPR family. P subfamily.</text>
</comment>
<keyword evidence="2" id="KW-0677">Repeat</keyword>
<dbReference type="PANTHER" id="PTHR47938:SF1">
    <property type="entry name" value="OS02G0304800 PROTEIN"/>
    <property type="match status" value="1"/>
</dbReference>
<dbReference type="PANTHER" id="PTHR47938">
    <property type="entry name" value="RESPIRATORY COMPLEX I CHAPERONE (CIA84), PUTATIVE (AFU_ORTHOLOGUE AFUA_2G06020)-RELATED"/>
    <property type="match status" value="1"/>
</dbReference>
<dbReference type="InterPro" id="IPR011990">
    <property type="entry name" value="TPR-like_helical_dom_sf"/>
</dbReference>
<dbReference type="Pfam" id="PF01535">
    <property type="entry name" value="PPR"/>
    <property type="match status" value="3"/>
</dbReference>
<proteinExistence type="inferred from homology"/>
<evidence type="ECO:0000256" key="2">
    <source>
        <dbReference type="ARBA" id="ARBA00022737"/>
    </source>
</evidence>
<organism evidence="4 5">
    <name type="scientific">Nepenthes gracilis</name>
    <name type="common">Slender pitcher plant</name>
    <dbReference type="NCBI Taxonomy" id="150966"/>
    <lineage>
        <taxon>Eukaryota</taxon>
        <taxon>Viridiplantae</taxon>
        <taxon>Streptophyta</taxon>
        <taxon>Embryophyta</taxon>
        <taxon>Tracheophyta</taxon>
        <taxon>Spermatophyta</taxon>
        <taxon>Magnoliopsida</taxon>
        <taxon>eudicotyledons</taxon>
        <taxon>Gunneridae</taxon>
        <taxon>Pentapetalae</taxon>
        <taxon>Caryophyllales</taxon>
        <taxon>Nepenthaceae</taxon>
        <taxon>Nepenthes</taxon>
    </lineage>
</organism>
<dbReference type="Proteomes" id="UP001279734">
    <property type="component" value="Unassembled WGS sequence"/>
</dbReference>
<evidence type="ECO:0000256" key="3">
    <source>
        <dbReference type="PROSITE-ProRule" id="PRU00708"/>
    </source>
</evidence>
<reference evidence="4" key="1">
    <citation type="submission" date="2023-05" db="EMBL/GenBank/DDBJ databases">
        <title>Nepenthes gracilis genome sequencing.</title>
        <authorList>
            <person name="Fukushima K."/>
        </authorList>
    </citation>
    <scope>NUCLEOTIDE SEQUENCE</scope>
    <source>
        <strain evidence="4">SING2019-196</strain>
    </source>
</reference>
<evidence type="ECO:0008006" key="6">
    <source>
        <dbReference type="Google" id="ProtNLM"/>
    </source>
</evidence>
<dbReference type="InterPro" id="IPR002885">
    <property type="entry name" value="PPR_rpt"/>
</dbReference>
<dbReference type="PROSITE" id="PS51375">
    <property type="entry name" value="PPR"/>
    <property type="match status" value="1"/>
</dbReference>
<feature type="repeat" description="PPR" evidence="3">
    <location>
        <begin position="9"/>
        <end position="43"/>
    </location>
</feature>
<evidence type="ECO:0000313" key="4">
    <source>
        <dbReference type="EMBL" id="GMH30802.1"/>
    </source>
</evidence>
<dbReference type="Gene3D" id="1.25.40.10">
    <property type="entry name" value="Tetratricopeptide repeat domain"/>
    <property type="match status" value="1"/>
</dbReference>
<gene>
    <name evidence="4" type="ORF">Nepgr_032645</name>
</gene>
<sequence>MLRLNCLPNNDTYVKFIGAFLKAEKVSDALEMFDAMLHRGIVPTSGILTSFIEPLCRYGPPHAAMIIYKNAKRIGCRISMSAYKLLLMRLSRFGKCGMLLQLWEDMQESGYSSDKEVYEYIINGLCNNGQLESAVLVVEESLRKGDIGVLMVGTFKPAICKYSGVRLKNWRTYALEVLRKHHHFSCGTVNINIYSALAQKVVEVELIVFLHGVENSLDQALVLCS</sequence>
<protein>
    <recommendedName>
        <fullName evidence="6">Pentatricopeptide repeat-containing protein</fullName>
    </recommendedName>
</protein>